<dbReference type="Proteomes" id="UP000034694">
    <property type="component" value="Unassembled WGS sequence"/>
</dbReference>
<keyword evidence="2" id="KW-1133">Transmembrane helix</keyword>
<evidence type="ECO:0000313" key="3">
    <source>
        <dbReference type="EMBL" id="KKU95760.1"/>
    </source>
</evidence>
<organism evidence="3 4">
    <name type="scientific">Candidatus Amesbacteria bacterium GW2011_GWB1_48_13</name>
    <dbReference type="NCBI Taxonomy" id="1618362"/>
    <lineage>
        <taxon>Bacteria</taxon>
        <taxon>Candidatus Amesiibacteriota</taxon>
    </lineage>
</organism>
<evidence type="ECO:0000256" key="1">
    <source>
        <dbReference type="SAM" id="MobiDB-lite"/>
    </source>
</evidence>
<keyword evidence="2" id="KW-0472">Membrane</keyword>
<comment type="caution">
    <text evidence="3">The sequence shown here is derived from an EMBL/GenBank/DDBJ whole genome shotgun (WGS) entry which is preliminary data.</text>
</comment>
<feature type="transmembrane region" description="Helical" evidence="2">
    <location>
        <begin position="68"/>
        <end position="92"/>
    </location>
</feature>
<protein>
    <submittedName>
        <fullName evidence="3">Uncharacterized protein</fullName>
    </submittedName>
</protein>
<evidence type="ECO:0000256" key="2">
    <source>
        <dbReference type="SAM" id="Phobius"/>
    </source>
</evidence>
<dbReference type="AlphaFoldDB" id="A0A0G1XN60"/>
<evidence type="ECO:0000313" key="4">
    <source>
        <dbReference type="Proteomes" id="UP000034694"/>
    </source>
</evidence>
<accession>A0A0G1XN60</accession>
<keyword evidence="2" id="KW-0812">Transmembrane</keyword>
<gene>
    <name evidence="3" type="ORF">UY28_C0044G0003</name>
</gene>
<sequence length="110" mass="12208">MIGLDNIWGKPGMIFGFRKDTDGKETISTILHYPAAPRHDRRQVSGATAPMAANSESTASRQRSWINLYASAIINLTICCILILFSPANLFISQFWGQALWHTATQPCNI</sequence>
<dbReference type="EMBL" id="LCPK01000044">
    <property type="protein sequence ID" value="KKU95760.1"/>
    <property type="molecule type" value="Genomic_DNA"/>
</dbReference>
<proteinExistence type="predicted"/>
<name>A0A0G1XN60_9BACT</name>
<reference evidence="3 4" key="1">
    <citation type="journal article" date="2015" name="Nature">
        <title>rRNA introns, odd ribosomes, and small enigmatic genomes across a large radiation of phyla.</title>
        <authorList>
            <person name="Brown C.T."/>
            <person name="Hug L.A."/>
            <person name="Thomas B.C."/>
            <person name="Sharon I."/>
            <person name="Castelle C.J."/>
            <person name="Singh A."/>
            <person name="Wilkins M.J."/>
            <person name="Williams K.H."/>
            <person name="Banfield J.F."/>
        </authorList>
    </citation>
    <scope>NUCLEOTIDE SEQUENCE [LARGE SCALE GENOMIC DNA]</scope>
</reference>
<feature type="region of interest" description="Disordered" evidence="1">
    <location>
        <begin position="39"/>
        <end position="60"/>
    </location>
</feature>